<name>A0ABM1EQ70_PRICU</name>
<accession>A0ABM1EQ70</accession>
<dbReference type="RefSeq" id="XP_014674341.1">
    <property type="nucleotide sequence ID" value="XM_014818855.1"/>
</dbReference>
<evidence type="ECO:0000313" key="2">
    <source>
        <dbReference type="Proteomes" id="UP000695022"/>
    </source>
</evidence>
<evidence type="ECO:0000313" key="3">
    <source>
        <dbReference type="RefSeq" id="XP_014674341.1"/>
    </source>
</evidence>
<dbReference type="GeneID" id="106814539"/>
<reference evidence="3" key="1">
    <citation type="submission" date="2025-08" db="UniProtKB">
        <authorList>
            <consortium name="RefSeq"/>
        </authorList>
    </citation>
    <scope>IDENTIFICATION</scope>
</reference>
<keyword evidence="2" id="KW-1185">Reference proteome</keyword>
<gene>
    <name evidence="3" type="primary">LOC106814539</name>
</gene>
<feature type="compositionally biased region" description="Basic residues" evidence="1">
    <location>
        <begin position="252"/>
        <end position="268"/>
    </location>
</feature>
<feature type="region of interest" description="Disordered" evidence="1">
    <location>
        <begin position="230"/>
        <end position="296"/>
    </location>
</feature>
<organism evidence="2 3">
    <name type="scientific">Priapulus caudatus</name>
    <name type="common">Priapulid worm</name>
    <dbReference type="NCBI Taxonomy" id="37621"/>
    <lineage>
        <taxon>Eukaryota</taxon>
        <taxon>Metazoa</taxon>
        <taxon>Ecdysozoa</taxon>
        <taxon>Scalidophora</taxon>
        <taxon>Priapulida</taxon>
        <taxon>Priapulimorpha</taxon>
        <taxon>Priapulimorphida</taxon>
        <taxon>Priapulidae</taxon>
        <taxon>Priapulus</taxon>
    </lineage>
</organism>
<sequence length="296" mass="33606">MDLHAIELHLTKLTRMLKKNVHPYYEAVPLGAYDGQLDNTDSPYPSFLQKFIEISDTYEDSIDTDTGMDREVAIAAEAESERQVYALGLPDKVAALFSTDAAEGKAFDMAYGHVVAVGVTQGIEVNLEVPAGQKAMINIFLDKDIYVIKWRAQFLAAGFVTIKWCDRWATIHLTQILDQRQREFFAFGTVKYHERFQYGAKVTFYDKHGHQIGPEPTPLRGEVDVEPLEARREHNQPLTRRHGSSRLDKSRRSQRRRAGGKSKPHKSVKATSVFSVDSDETRDRRSGPIIRELNVN</sequence>
<evidence type="ECO:0000256" key="1">
    <source>
        <dbReference type="SAM" id="MobiDB-lite"/>
    </source>
</evidence>
<protein>
    <submittedName>
        <fullName evidence="3">Uncharacterized protein LOC106814539</fullName>
    </submittedName>
</protein>
<proteinExistence type="predicted"/>
<dbReference type="Proteomes" id="UP000695022">
    <property type="component" value="Unplaced"/>
</dbReference>